<dbReference type="Pfam" id="PF03480">
    <property type="entry name" value="DctP"/>
    <property type="match status" value="1"/>
</dbReference>
<keyword evidence="3" id="KW-0574">Periplasm</keyword>
<evidence type="ECO:0000256" key="2">
    <source>
        <dbReference type="ARBA" id="ARBA00022729"/>
    </source>
</evidence>
<dbReference type="RefSeq" id="WP_310455933.1">
    <property type="nucleotide sequence ID" value="NZ_JAVKPH010000003.1"/>
</dbReference>
<keyword evidence="2 4" id="KW-0732">Signal</keyword>
<feature type="signal peptide" evidence="4">
    <location>
        <begin position="1"/>
        <end position="26"/>
    </location>
</feature>
<dbReference type="InterPro" id="IPR038404">
    <property type="entry name" value="TRAP_DctP_sf"/>
</dbReference>
<keyword evidence="6" id="KW-1185">Reference proteome</keyword>
<dbReference type="PANTHER" id="PTHR33376:SF15">
    <property type="entry name" value="BLL6794 PROTEIN"/>
    <property type="match status" value="1"/>
</dbReference>
<proteinExistence type="predicted"/>
<dbReference type="PANTHER" id="PTHR33376">
    <property type="match status" value="1"/>
</dbReference>
<dbReference type="Proteomes" id="UP001247754">
    <property type="component" value="Unassembled WGS sequence"/>
</dbReference>
<reference evidence="5 6" key="1">
    <citation type="submission" date="2023-09" db="EMBL/GenBank/DDBJ databases">
        <title>Xinfangfangia sedmenti sp. nov., isolated the sedment.</title>
        <authorList>
            <person name="Xu L."/>
        </authorList>
    </citation>
    <scope>NUCLEOTIDE SEQUENCE [LARGE SCALE GENOMIC DNA]</scope>
    <source>
        <strain evidence="5 6">LG-4</strain>
    </source>
</reference>
<dbReference type="InterPro" id="IPR018389">
    <property type="entry name" value="DctP_fam"/>
</dbReference>
<name>A0ABU1F497_9RHOB</name>
<dbReference type="EMBL" id="JAVKPH010000003">
    <property type="protein sequence ID" value="MDR5651682.1"/>
    <property type="molecule type" value="Genomic_DNA"/>
</dbReference>
<evidence type="ECO:0000256" key="4">
    <source>
        <dbReference type="SAM" id="SignalP"/>
    </source>
</evidence>
<evidence type="ECO:0000256" key="1">
    <source>
        <dbReference type="ARBA" id="ARBA00004418"/>
    </source>
</evidence>
<comment type="subcellular location">
    <subcellularLocation>
        <location evidence="1">Periplasm</location>
    </subcellularLocation>
</comment>
<feature type="chain" id="PRO_5045488510" evidence="4">
    <location>
        <begin position="27"/>
        <end position="342"/>
    </location>
</feature>
<evidence type="ECO:0000256" key="3">
    <source>
        <dbReference type="ARBA" id="ARBA00022764"/>
    </source>
</evidence>
<comment type="caution">
    <text evidence="5">The sequence shown here is derived from an EMBL/GenBank/DDBJ whole genome shotgun (WGS) entry which is preliminary data.</text>
</comment>
<protein>
    <submittedName>
        <fullName evidence="5">TRAP transporter substrate-binding protein DctP</fullName>
    </submittedName>
</protein>
<accession>A0ABU1F497</accession>
<dbReference type="NCBIfam" id="NF037995">
    <property type="entry name" value="TRAP_S1"/>
    <property type="match status" value="1"/>
</dbReference>
<evidence type="ECO:0000313" key="6">
    <source>
        <dbReference type="Proteomes" id="UP001247754"/>
    </source>
</evidence>
<dbReference type="Gene3D" id="3.40.190.170">
    <property type="entry name" value="Bacterial extracellular solute-binding protein, family 7"/>
    <property type="match status" value="1"/>
</dbReference>
<evidence type="ECO:0000313" key="5">
    <source>
        <dbReference type="EMBL" id="MDR5651682.1"/>
    </source>
</evidence>
<organism evidence="5 6">
    <name type="scientific">Ruixingdingia sedimenti</name>
    <dbReference type="NCBI Taxonomy" id="3073604"/>
    <lineage>
        <taxon>Bacteria</taxon>
        <taxon>Pseudomonadati</taxon>
        <taxon>Pseudomonadota</taxon>
        <taxon>Alphaproteobacteria</taxon>
        <taxon>Rhodobacterales</taxon>
        <taxon>Paracoccaceae</taxon>
        <taxon>Ruixingdingia</taxon>
    </lineage>
</organism>
<sequence>MLTLRTFAAAAAATCTLALAAGTATAEPVTLKFGHVFPETHYIWQHGGKHFADAVAASGTGIDFQYFPAGQLGRDYVSAMESGLADVAILVPSYTPAKLPLTSVAELPVAYKDGCEGTAKLWHIARDGGPLAGAELAPQGMRALFVTVLPGYKIVTTGKRVATMADVAGLKLRAAGPAMEQTARAYGATPIQITGPETYDAMQRGTVDGAFFPYHAIPAFGLEPLIKNGIEGPSIGTATVIFAMSQAKWDALTDDQRAAIDNAAMASQAYTCRWLEDEEARVRQEMIDKHGYAPVVLSADDTAAWQARLSSVSDDWVSRMESQKLPGGELLKAFRDAPTDLP</sequence>
<gene>
    <name evidence="5" type="primary">dctP</name>
    <name evidence="5" type="ORF">RGD00_03635</name>
</gene>
<dbReference type="CDD" id="cd13601">
    <property type="entry name" value="PBP2_TRAP_DctP1_3_4_like"/>
    <property type="match status" value="1"/>
</dbReference>